<protein>
    <recommendedName>
        <fullName evidence="3">1,4-alpha-glucan branching enzyme</fullName>
        <ecNumber evidence="3">2.4.1.18</ecNumber>
    </recommendedName>
</protein>
<dbReference type="InterPro" id="IPR017853">
    <property type="entry name" value="GH"/>
</dbReference>
<comment type="catalytic activity">
    <reaction evidence="1">
        <text>Transfers a segment of a (1-&gt;4)-alpha-D-glucan chain to a primary hydroxy group in a similar glucan chain.</text>
        <dbReference type="EC" id="2.4.1.18"/>
    </reaction>
</comment>
<evidence type="ECO:0000256" key="5">
    <source>
        <dbReference type="SAM" id="SignalP"/>
    </source>
</evidence>
<dbReference type="InterPro" id="IPR006048">
    <property type="entry name" value="A-amylase/branching_C"/>
</dbReference>
<dbReference type="PANTHER" id="PTHR43651:SF11">
    <property type="entry name" value="MALTO-OLIGOSYLTREHALOSE TREHALOHYDROLASE"/>
    <property type="match status" value="1"/>
</dbReference>
<dbReference type="Pfam" id="PF02922">
    <property type="entry name" value="CBM_48"/>
    <property type="match status" value="1"/>
</dbReference>
<gene>
    <name evidence="7" type="ORF">ENR23_10840</name>
</gene>
<dbReference type="GO" id="GO:0043169">
    <property type="term" value="F:cation binding"/>
    <property type="evidence" value="ECO:0007669"/>
    <property type="project" value="InterPro"/>
</dbReference>
<dbReference type="GO" id="GO:0005975">
    <property type="term" value="P:carbohydrate metabolic process"/>
    <property type="evidence" value="ECO:0007669"/>
    <property type="project" value="InterPro"/>
</dbReference>
<reference evidence="7" key="1">
    <citation type="journal article" date="2020" name="mSystems">
        <title>Genome- and Community-Level Interaction Insights into Carbon Utilization and Element Cycling Functions of Hydrothermarchaeota in Hydrothermal Sediment.</title>
        <authorList>
            <person name="Zhou Z."/>
            <person name="Liu Y."/>
            <person name="Xu W."/>
            <person name="Pan J."/>
            <person name="Luo Z.H."/>
            <person name="Li M."/>
        </authorList>
    </citation>
    <scope>NUCLEOTIDE SEQUENCE [LARGE SCALE GENOMIC DNA]</scope>
    <source>
        <strain evidence="7">SpSt-381</strain>
    </source>
</reference>
<dbReference type="Gene3D" id="2.60.40.1180">
    <property type="entry name" value="Golgi alpha-mannosidase II"/>
    <property type="match status" value="1"/>
</dbReference>
<dbReference type="SUPFAM" id="SSF81296">
    <property type="entry name" value="E set domains"/>
    <property type="match status" value="2"/>
</dbReference>
<evidence type="ECO:0000259" key="6">
    <source>
        <dbReference type="SMART" id="SM00642"/>
    </source>
</evidence>
<dbReference type="Pfam" id="PF02806">
    <property type="entry name" value="Alpha-amylase_C"/>
    <property type="match status" value="1"/>
</dbReference>
<evidence type="ECO:0000313" key="7">
    <source>
        <dbReference type="EMBL" id="HGZ43897.1"/>
    </source>
</evidence>
<dbReference type="Gene3D" id="2.60.40.4070">
    <property type="match status" value="1"/>
</dbReference>
<evidence type="ECO:0000256" key="3">
    <source>
        <dbReference type="ARBA" id="ARBA00012541"/>
    </source>
</evidence>
<dbReference type="SUPFAM" id="SSF51445">
    <property type="entry name" value="(Trans)glycosidases"/>
    <property type="match status" value="1"/>
</dbReference>
<dbReference type="Gene3D" id="3.20.20.80">
    <property type="entry name" value="Glycosidases"/>
    <property type="match status" value="1"/>
</dbReference>
<dbReference type="PANTHER" id="PTHR43651">
    <property type="entry name" value="1,4-ALPHA-GLUCAN-BRANCHING ENZYME"/>
    <property type="match status" value="1"/>
</dbReference>
<evidence type="ECO:0000256" key="2">
    <source>
        <dbReference type="ARBA" id="ARBA00009000"/>
    </source>
</evidence>
<dbReference type="InterPro" id="IPR013780">
    <property type="entry name" value="Glyco_hydro_b"/>
</dbReference>
<evidence type="ECO:0000256" key="4">
    <source>
        <dbReference type="ARBA" id="ARBA00022679"/>
    </source>
</evidence>
<keyword evidence="5" id="KW-0732">Signal</keyword>
<proteinExistence type="inferred from homology"/>
<keyword evidence="4" id="KW-0808">Transferase</keyword>
<dbReference type="InterPro" id="IPR014756">
    <property type="entry name" value="Ig_E-set"/>
</dbReference>
<name>A0A832MKK9_UNCEI</name>
<feature type="domain" description="Glycosyl hydrolase family 13 catalytic" evidence="6">
    <location>
        <begin position="262"/>
        <end position="616"/>
    </location>
</feature>
<feature type="signal peptide" evidence="5">
    <location>
        <begin position="1"/>
        <end position="25"/>
    </location>
</feature>
<dbReference type="Gene3D" id="2.60.40.10">
    <property type="entry name" value="Immunoglobulins"/>
    <property type="match status" value="2"/>
</dbReference>
<dbReference type="SUPFAM" id="SSF51011">
    <property type="entry name" value="Glycosyl hydrolase domain"/>
    <property type="match status" value="1"/>
</dbReference>
<dbReference type="Pfam" id="PF13860">
    <property type="entry name" value="FlgD_ig"/>
    <property type="match status" value="1"/>
</dbReference>
<dbReference type="SMART" id="SM00642">
    <property type="entry name" value="Aamy"/>
    <property type="match status" value="1"/>
</dbReference>
<dbReference type="Pfam" id="PF00128">
    <property type="entry name" value="Alpha-amylase"/>
    <property type="match status" value="1"/>
</dbReference>
<dbReference type="EMBL" id="DSQF01000022">
    <property type="protein sequence ID" value="HGZ43897.1"/>
    <property type="molecule type" value="Genomic_DNA"/>
</dbReference>
<dbReference type="InterPro" id="IPR006047">
    <property type="entry name" value="GH13_cat_dom"/>
</dbReference>
<evidence type="ECO:0000256" key="1">
    <source>
        <dbReference type="ARBA" id="ARBA00000826"/>
    </source>
</evidence>
<dbReference type="GO" id="GO:0003844">
    <property type="term" value="F:1,4-alpha-glucan branching enzyme activity"/>
    <property type="evidence" value="ECO:0007669"/>
    <property type="project" value="UniProtKB-EC"/>
</dbReference>
<feature type="chain" id="PRO_5032501894" description="1,4-alpha-glucan branching enzyme" evidence="5">
    <location>
        <begin position="26"/>
        <end position="833"/>
    </location>
</feature>
<dbReference type="InterPro" id="IPR004193">
    <property type="entry name" value="Glyco_hydro_13_N"/>
</dbReference>
<dbReference type="CDD" id="cd02688">
    <property type="entry name" value="E_set"/>
    <property type="match status" value="1"/>
</dbReference>
<dbReference type="InterPro" id="IPR025965">
    <property type="entry name" value="FlgD/Vpr_Ig-like"/>
</dbReference>
<organism evidence="7">
    <name type="scientific">Eiseniibacteriota bacterium</name>
    <dbReference type="NCBI Taxonomy" id="2212470"/>
    <lineage>
        <taxon>Bacteria</taxon>
        <taxon>Candidatus Eiseniibacteriota</taxon>
    </lineage>
</organism>
<dbReference type="CDD" id="cd11325">
    <property type="entry name" value="AmyAc_GTHase"/>
    <property type="match status" value="1"/>
</dbReference>
<dbReference type="InterPro" id="IPR013783">
    <property type="entry name" value="Ig-like_fold"/>
</dbReference>
<comment type="caution">
    <text evidence="7">The sequence shown here is derived from an EMBL/GenBank/DDBJ whole genome shotgun (WGS) entry which is preliminary data.</text>
</comment>
<dbReference type="GO" id="GO:0004553">
    <property type="term" value="F:hydrolase activity, hydrolyzing O-glycosyl compounds"/>
    <property type="evidence" value="ECO:0007669"/>
    <property type="project" value="InterPro"/>
</dbReference>
<dbReference type="AlphaFoldDB" id="A0A832MKK9"/>
<accession>A0A832MKK9</accession>
<comment type="similarity">
    <text evidence="2">Belongs to the glycosyl hydrolase 13 family. GlgB subfamily.</text>
</comment>
<sequence length="833" mass="90523">MFRPLIASLLAAAALAAAARPAASAAPDGNVEWAGLSHVDWQDRRPLAPVAREPFTVRFQTWLNDLTAARVSVTVGGVQSWSNAVKIAARGPYDVWEAAVAAAPADSLWYWIELTDGADTDYLSVGGVTDGPPADGGWLVDFATLSHVPVGATPVTGGGAVFKVWAPTRTTAHVRGSFNAWGLGHPLTRVGEYFIGRVPSGVLDRAKYKYYFNNSVWNTDPRARGLDAADGPYNAFVENPFRYVWTSGDFVMPAFDDLVLYQLHVGTFAGRNDPVPGAAFPSRYLDVAARVGHLAELGVNAVMLNPVTEFPGDLSAGYNPITMFSPEWKYGTPDHFKALVDSLHRRGIAVLLDVVWNHFSPTDNFLWNYDGSQQWFDTPAVDTPWGAQADFDKAAVRDYFVHSALHWLEEYRLDGFRMDATDFMNIAPQEAAGWALMQRFNDELDRRWADRITIAEQLPDDPWVTRPTSLGGAGFDAQYHDAFTDNLRQELFDAALGDPEMWKVRNIIVGSGQYLSGRNVVNYYELHDEAWPESGGQRFVKSVDTTAPHDDAFARGRTKLAQGLVMFSPGIPAFLMGAKWLEDTPFGTGSAERIDWSKKTTYADHVAWFKKIVQLRSSLAALRANQPVNLFHVNESGNVLAFRRWDEQGNPVVVVANFSNTNFASYRIGVPLAGGWVELVNSQSAIYGGNGQDNPGTLVAGATPADGFVQSLDLVLPQMGLLVLGPSSLVDVADGAPAAAAPRLAFTRVAPVPAREGTTFEFALPRAGEVRLELFDVSGRRVATVVDGARAAGLHAARWDGRGPDGAPAPAGLYFARLAAGGETAVRNVAVLR</sequence>
<dbReference type="EC" id="2.4.1.18" evidence="3"/>